<keyword evidence="1" id="KW-0732">Signal</keyword>
<evidence type="ECO:0000313" key="2">
    <source>
        <dbReference type="Proteomes" id="UP000093561"/>
    </source>
</evidence>
<reference evidence="2" key="2">
    <citation type="journal article" date="2016" name="Mol. Ecol.">
        <title>Population genomics of the filarial nematode parasite Wuchereria bancrofti from mosquitoes.</title>
        <authorList>
            <person name="Small S.T."/>
            <person name="Reimer L.J."/>
            <person name="Tisch D.J."/>
            <person name="King C.L."/>
            <person name="Christensen B.M."/>
            <person name="Siba P.M."/>
            <person name="Kazura J.W."/>
            <person name="Serre D."/>
            <person name="Zimmerman P.A."/>
        </authorList>
    </citation>
    <scope>NUCLEOTIDE SEQUENCE</scope>
    <source>
        <strain evidence="2">pt0022</strain>
    </source>
</reference>
<evidence type="ECO:0008006" key="4">
    <source>
        <dbReference type="Google" id="ProtNLM"/>
    </source>
</evidence>
<proteinExistence type="predicted"/>
<dbReference type="AlphaFoldDB" id="A0AAF5PY98"/>
<protein>
    <recommendedName>
        <fullName evidence="4">Saposin B-type domain-containing protein</fullName>
    </recommendedName>
</protein>
<sequence>MILLLLFLLIANFAFILANEKESNIGLIPDDIICPFCIALIEKFQQTTQENSSYKHVLCESISAKNHKNYDSCIESFNEITVEKLKNSNAEALCKEQKICPIHYKKVMLIENTGKADFPTIPVVTNEQLKQAQQYDTLKTVTDILSGNLKNSNGKNLTLHIDLQFQKLQPDEMATTANYSTAISASMQSNST</sequence>
<reference evidence="3" key="3">
    <citation type="submission" date="2024-02" db="UniProtKB">
        <authorList>
            <consortium name="WormBaseParasite"/>
        </authorList>
    </citation>
    <scope>IDENTIFICATION</scope>
    <source>
        <strain evidence="3">pt0022</strain>
    </source>
</reference>
<evidence type="ECO:0000313" key="3">
    <source>
        <dbReference type="WBParaSite" id="mrna-Wban_07363"/>
    </source>
</evidence>
<feature type="chain" id="PRO_5042289517" description="Saposin B-type domain-containing protein" evidence="1">
    <location>
        <begin position="19"/>
        <end position="192"/>
    </location>
</feature>
<name>A0AAF5PY98_WUCBA</name>
<feature type="signal peptide" evidence="1">
    <location>
        <begin position="1"/>
        <end position="18"/>
    </location>
</feature>
<accession>A0AAF5PY98</accession>
<evidence type="ECO:0000256" key="1">
    <source>
        <dbReference type="SAM" id="SignalP"/>
    </source>
</evidence>
<dbReference type="Proteomes" id="UP000093561">
    <property type="component" value="Unassembled WGS sequence"/>
</dbReference>
<organism evidence="2 3">
    <name type="scientific">Wuchereria bancrofti</name>
    <dbReference type="NCBI Taxonomy" id="6293"/>
    <lineage>
        <taxon>Eukaryota</taxon>
        <taxon>Metazoa</taxon>
        <taxon>Ecdysozoa</taxon>
        <taxon>Nematoda</taxon>
        <taxon>Chromadorea</taxon>
        <taxon>Rhabditida</taxon>
        <taxon>Spirurina</taxon>
        <taxon>Spiruromorpha</taxon>
        <taxon>Filarioidea</taxon>
        <taxon>Onchocercidae</taxon>
        <taxon>Wuchereria</taxon>
    </lineage>
</organism>
<reference evidence="2" key="1">
    <citation type="submission" date="2015-03" db="EMBL/GenBank/DDBJ databases">
        <title>Wuchereria bancrofti Genome Sequencing Papua New Guinea Strain.</title>
        <authorList>
            <person name="Small S.T."/>
            <person name="Serre D."/>
            <person name="Zimmerman P.A."/>
        </authorList>
    </citation>
    <scope>NUCLEOTIDE SEQUENCE [LARGE SCALE GENOMIC DNA]</scope>
    <source>
        <strain evidence="2">pt0022</strain>
    </source>
</reference>
<dbReference type="WBParaSite" id="mrna-Wban_07363">
    <property type="protein sequence ID" value="mrna-Wban_07363"/>
    <property type="gene ID" value="Wban_07363"/>
</dbReference>